<gene>
    <name evidence="1" type="ORF">N3K66_007499</name>
</gene>
<evidence type="ECO:0000313" key="2">
    <source>
        <dbReference type="Proteomes" id="UP001163324"/>
    </source>
</evidence>
<keyword evidence="2" id="KW-1185">Reference proteome</keyword>
<comment type="caution">
    <text evidence="1">The sequence shown here is derived from an EMBL/GenBank/DDBJ whole genome shotgun (WGS) entry which is preliminary data.</text>
</comment>
<reference evidence="1" key="1">
    <citation type="submission" date="2022-10" db="EMBL/GenBank/DDBJ databases">
        <title>Complete Genome of Trichothecium roseum strain YXFP-22015, a Plant Pathogen Isolated from Citrus.</title>
        <authorList>
            <person name="Wang Y."/>
            <person name="Zhu L."/>
        </authorList>
    </citation>
    <scope>NUCLEOTIDE SEQUENCE</scope>
    <source>
        <strain evidence="1">YXFP-22015</strain>
    </source>
</reference>
<proteinExistence type="predicted"/>
<accession>A0ACC0UU84</accession>
<organism evidence="1 2">
    <name type="scientific">Trichothecium roseum</name>
    <dbReference type="NCBI Taxonomy" id="47278"/>
    <lineage>
        <taxon>Eukaryota</taxon>
        <taxon>Fungi</taxon>
        <taxon>Dikarya</taxon>
        <taxon>Ascomycota</taxon>
        <taxon>Pezizomycotina</taxon>
        <taxon>Sordariomycetes</taxon>
        <taxon>Hypocreomycetidae</taxon>
        <taxon>Hypocreales</taxon>
        <taxon>Hypocreales incertae sedis</taxon>
        <taxon>Trichothecium</taxon>
    </lineage>
</organism>
<dbReference type="Proteomes" id="UP001163324">
    <property type="component" value="Chromosome 7"/>
</dbReference>
<evidence type="ECO:0000313" key="1">
    <source>
        <dbReference type="EMBL" id="KAI9897643.1"/>
    </source>
</evidence>
<name>A0ACC0UU84_9HYPO</name>
<dbReference type="EMBL" id="CM047946">
    <property type="protein sequence ID" value="KAI9897643.1"/>
    <property type="molecule type" value="Genomic_DNA"/>
</dbReference>
<protein>
    <submittedName>
        <fullName evidence="1">Uncharacterized protein</fullName>
    </submittedName>
</protein>
<sequence length="620" mass="68667">MTTETLDLVVIGAGVFGLGAARQYLAHHAEDNIAIIDSASGVGGAWASSRAYPGIKSNSVVGMYEYPDFPIPIAAFGLKESAHIPGATFNMYLEAYCFRNGLNRFIRLDTKILSAEHQAGDAGGWVLEVEHPTVGRWKVFARRLIVATGQRAEEFVPRIEGQEKFARPIFHEAQFAQHKGMVDTAQRVTVVGTSRIARDAIYAYGIKGVKVDWVVRPNGHGQIWLVPGFIAPLRRCLDKLASNRIVNWFAPCIWDQSSGVPFIRRFWHNNPITRFITNTFWSIVGFGIDHLVGYGQSPQTAKLRPSANFLGSGTDVLNYDTDFLELIRDGIVKVHRAEVSHLSQGKVHLDSPKGTALGSDALMLATGWRKTSPIKFLPEGIENEIGLPHRSAPSNDAEMLDEDLANYRPLKIKADREIAWRFPSLKNAKASARPHVPITRGKGLSTPPEDDDPFRPLTTAMLYRFMVPANASLLRTRDLAFAGSAASFGSPLCAFVQGLWISAYFDGKLDRDPGAAAAAATTRQASSKGARGSKKLRKLTMDAVRYDAVLHGRFKELKYPDPAGQDATSLLFEMIPYLDTLMADLGLKAYRKDPYWKELFESYGPEDYKGINDEWKKSHE</sequence>